<dbReference type="EMBL" id="JAIRBA010000052">
    <property type="protein sequence ID" value="MCG2420472.1"/>
    <property type="molecule type" value="Genomic_DNA"/>
</dbReference>
<protein>
    <submittedName>
        <fullName evidence="1">Uncharacterized protein</fullName>
    </submittedName>
</protein>
<organism evidence="1 2">
    <name type="scientific">Aequorivita vitellina</name>
    <dbReference type="NCBI Taxonomy" id="2874475"/>
    <lineage>
        <taxon>Bacteria</taxon>
        <taxon>Pseudomonadati</taxon>
        <taxon>Bacteroidota</taxon>
        <taxon>Flavobacteriia</taxon>
        <taxon>Flavobacteriales</taxon>
        <taxon>Flavobacteriaceae</taxon>
        <taxon>Aequorivita</taxon>
    </lineage>
</organism>
<evidence type="ECO:0000313" key="1">
    <source>
        <dbReference type="EMBL" id="MCG2420472.1"/>
    </source>
</evidence>
<accession>A0A9X1QZW7</accession>
<reference evidence="1" key="1">
    <citation type="submission" date="2021-09" db="EMBL/GenBank/DDBJ databases">
        <title>Genome of Aequorivita sp. strain F47161.</title>
        <authorList>
            <person name="Wang Y."/>
        </authorList>
    </citation>
    <scope>NUCLEOTIDE SEQUENCE</scope>
    <source>
        <strain evidence="1">F47161</strain>
    </source>
</reference>
<dbReference type="RefSeq" id="WP_237604245.1">
    <property type="nucleotide sequence ID" value="NZ_JAIRBA010000052.1"/>
</dbReference>
<proteinExistence type="predicted"/>
<gene>
    <name evidence="1" type="ORF">K8089_15705</name>
</gene>
<name>A0A9X1QZW7_9FLAO</name>
<sequence length="114" mass="13570">MIKEQQHTNQEILNGLVESCLNFNPSYFIPLLLSKKVITGMPNKVRFYKFYKCMLLCAKENSVGQLTFRIEKPDWEKDKSIEYYNLYDSKHKYSRLSIVVKKTDDKIFLDTMPF</sequence>
<comment type="caution">
    <text evidence="1">The sequence shown here is derived from an EMBL/GenBank/DDBJ whole genome shotgun (WGS) entry which is preliminary data.</text>
</comment>
<dbReference type="AlphaFoldDB" id="A0A9X1QZW7"/>
<evidence type="ECO:0000313" key="2">
    <source>
        <dbReference type="Proteomes" id="UP001139461"/>
    </source>
</evidence>
<dbReference type="Proteomes" id="UP001139461">
    <property type="component" value="Unassembled WGS sequence"/>
</dbReference>
<keyword evidence="2" id="KW-1185">Reference proteome</keyword>